<protein>
    <submittedName>
        <fullName evidence="4">NAD-dependent deacetylase sir2A-like isoform X3</fullName>
    </submittedName>
</protein>
<keyword evidence="1" id="KW-0863">Zinc-finger</keyword>
<evidence type="ECO:0000256" key="1">
    <source>
        <dbReference type="PROSITE-ProRule" id="PRU00502"/>
    </source>
</evidence>
<dbReference type="SMART" id="SM00290">
    <property type="entry name" value="ZnF_UBP"/>
    <property type="match status" value="1"/>
</dbReference>
<sequence>MAEASCNFPDLFAVDVKTNCPHIREAISGNITIDINLPCKLCSNQGENWICLTCSQTFCSRYVNKHMLHHSTETSHPIGLSFLDASVWCYLCDSYIDSPILQEISRSVALAKGQ</sequence>
<gene>
    <name evidence="4" type="primary">LOC136071713</name>
</gene>
<evidence type="ECO:0000259" key="2">
    <source>
        <dbReference type="PROSITE" id="PS50271"/>
    </source>
</evidence>
<evidence type="ECO:0000313" key="3">
    <source>
        <dbReference type="Proteomes" id="UP001652625"/>
    </source>
</evidence>
<dbReference type="Proteomes" id="UP001652625">
    <property type="component" value="Chromosome 14"/>
</dbReference>
<dbReference type="PANTHER" id="PTHR47665:SF1">
    <property type="entry name" value="HISTONE DEACETYLASE-LIKE PROTEIN"/>
    <property type="match status" value="1"/>
</dbReference>
<dbReference type="Gene3D" id="3.30.40.10">
    <property type="entry name" value="Zinc/RING finger domain, C3HC4 (zinc finger)"/>
    <property type="match status" value="1"/>
</dbReference>
<organism evidence="3 4">
    <name type="scientific">Hydra vulgaris</name>
    <name type="common">Hydra</name>
    <name type="synonym">Hydra attenuata</name>
    <dbReference type="NCBI Taxonomy" id="6087"/>
    <lineage>
        <taxon>Eukaryota</taxon>
        <taxon>Metazoa</taxon>
        <taxon>Cnidaria</taxon>
        <taxon>Hydrozoa</taxon>
        <taxon>Hydroidolina</taxon>
        <taxon>Anthoathecata</taxon>
        <taxon>Aplanulata</taxon>
        <taxon>Hydridae</taxon>
        <taxon>Hydra</taxon>
    </lineage>
</organism>
<keyword evidence="1" id="KW-0862">Zinc</keyword>
<dbReference type="Pfam" id="PF02148">
    <property type="entry name" value="zf-UBP"/>
    <property type="match status" value="1"/>
</dbReference>
<dbReference type="PANTHER" id="PTHR47665">
    <property type="entry name" value="HISTONE DEACETYLASE-LIKE PROTEIN"/>
    <property type="match status" value="1"/>
</dbReference>
<accession>A0ABM4DIS8</accession>
<name>A0ABM4DIS8_HYDVU</name>
<dbReference type="GeneID" id="136071713"/>
<proteinExistence type="predicted"/>
<dbReference type="PROSITE" id="PS50271">
    <property type="entry name" value="ZF_UBP"/>
    <property type="match status" value="1"/>
</dbReference>
<dbReference type="InterPro" id="IPR013083">
    <property type="entry name" value="Znf_RING/FYVE/PHD"/>
</dbReference>
<dbReference type="RefSeq" id="XP_065674419.1">
    <property type="nucleotide sequence ID" value="XM_065818347.1"/>
</dbReference>
<feature type="domain" description="UBP-type" evidence="2">
    <location>
        <begin position="18"/>
        <end position="114"/>
    </location>
</feature>
<dbReference type="InterPro" id="IPR001607">
    <property type="entry name" value="Znf_UBP"/>
</dbReference>
<keyword evidence="1" id="KW-0479">Metal-binding</keyword>
<reference evidence="4" key="1">
    <citation type="submission" date="2025-08" db="UniProtKB">
        <authorList>
            <consortium name="RefSeq"/>
        </authorList>
    </citation>
    <scope>IDENTIFICATION</scope>
</reference>
<dbReference type="RefSeq" id="XP_065640926.1">
    <property type="nucleotide sequence ID" value="XM_065784854.1"/>
</dbReference>
<dbReference type="SUPFAM" id="SSF57850">
    <property type="entry name" value="RING/U-box"/>
    <property type="match status" value="1"/>
</dbReference>
<keyword evidence="3" id="KW-1185">Reference proteome</keyword>
<evidence type="ECO:0000313" key="4">
    <source>
        <dbReference type="RefSeq" id="XP_065674419.1"/>
    </source>
</evidence>